<dbReference type="PANTHER" id="PTHR48258">
    <property type="entry name" value="DUF4218 DOMAIN-CONTAINING PROTEIN-RELATED"/>
    <property type="match status" value="1"/>
</dbReference>
<evidence type="ECO:0000313" key="3">
    <source>
        <dbReference type="EMBL" id="TYK26870.1"/>
    </source>
</evidence>
<dbReference type="Proteomes" id="UP000321947">
    <property type="component" value="Unassembled WGS sequence"/>
</dbReference>
<reference evidence="4 5" key="1">
    <citation type="submission" date="2019-08" db="EMBL/GenBank/DDBJ databases">
        <title>Draft genome sequences of two oriental melons (Cucumis melo L. var makuwa).</title>
        <authorList>
            <person name="Kwon S.-Y."/>
        </authorList>
    </citation>
    <scope>NUCLEOTIDE SEQUENCE [LARGE SCALE GENOMIC DNA]</scope>
    <source>
        <strain evidence="5">cv. Chang Bougi</strain>
        <strain evidence="4">cv. SW 3</strain>
        <tissue evidence="2">Leaf</tissue>
    </source>
</reference>
<gene>
    <name evidence="3" type="ORF">E5676_scaffold2133G00100</name>
    <name evidence="2" type="ORF">E6C27_scaffold409G00980</name>
</gene>
<dbReference type="OrthoDB" id="5587616at2759"/>
<evidence type="ECO:0000313" key="5">
    <source>
        <dbReference type="Proteomes" id="UP000321947"/>
    </source>
</evidence>
<dbReference type="PANTHER" id="PTHR48258:SF15">
    <property type="entry name" value="OS02G0543900 PROTEIN"/>
    <property type="match status" value="1"/>
</dbReference>
<organism evidence="2 4">
    <name type="scientific">Cucumis melo var. makuwa</name>
    <name type="common">Oriental melon</name>
    <dbReference type="NCBI Taxonomy" id="1194695"/>
    <lineage>
        <taxon>Eukaryota</taxon>
        <taxon>Viridiplantae</taxon>
        <taxon>Streptophyta</taxon>
        <taxon>Embryophyta</taxon>
        <taxon>Tracheophyta</taxon>
        <taxon>Spermatophyta</taxon>
        <taxon>Magnoliopsida</taxon>
        <taxon>eudicotyledons</taxon>
        <taxon>Gunneridae</taxon>
        <taxon>Pentapetalae</taxon>
        <taxon>rosids</taxon>
        <taxon>fabids</taxon>
        <taxon>Cucurbitales</taxon>
        <taxon>Cucurbitaceae</taxon>
        <taxon>Benincaseae</taxon>
        <taxon>Cucumis</taxon>
    </lineage>
</organism>
<feature type="domain" description="DUF4218" evidence="1">
    <location>
        <begin position="1"/>
        <end position="77"/>
    </location>
</feature>
<dbReference type="Proteomes" id="UP000321393">
    <property type="component" value="Unassembled WGS sequence"/>
</dbReference>
<comment type="caution">
    <text evidence="2">The sequence shown here is derived from an EMBL/GenBank/DDBJ whole genome shotgun (WGS) entry which is preliminary data.</text>
</comment>
<proteinExistence type="predicted"/>
<dbReference type="EMBL" id="SSTD01003301">
    <property type="protein sequence ID" value="TYK26870.1"/>
    <property type="molecule type" value="Genomic_DNA"/>
</dbReference>
<dbReference type="Pfam" id="PF13960">
    <property type="entry name" value="DUF4218"/>
    <property type="match status" value="1"/>
</dbReference>
<evidence type="ECO:0000313" key="2">
    <source>
        <dbReference type="EMBL" id="KAA0058390.1"/>
    </source>
</evidence>
<dbReference type="AlphaFoldDB" id="A0A5A7UTE9"/>
<name>A0A5A7UTE9_CUCMM</name>
<dbReference type="InterPro" id="IPR025452">
    <property type="entry name" value="DUF4218"/>
</dbReference>
<dbReference type="EMBL" id="SSTE01006781">
    <property type="protein sequence ID" value="KAA0058390.1"/>
    <property type="molecule type" value="Genomic_DNA"/>
</dbReference>
<sequence>MVHLVVHLPYETKVASPVSYSWMHLIERSLCTLKQFVRNKARSKGSIAEAYLMNESGTFCSRYLSGIETRFTKDEQNDDSIPDDEVIEMCEGENLSHDFFSLAMEPSLDVQCYNGCIVGGVRFYMTERDFRRITQNSGVMVIDESSANGSGDNNFYDILDEVLDVQYSMGRCVWLLKCRPNVDPTVVERPVLHHVTDDFIDNSFMSSFPSGFKERDALFLEFGKEFSNVEGHPRWTTIWQKELNNLRFLEDFSSLDSWSWRSWRGENHGWTRLLDQSSLRIIVASSSRFYNNSTLTQQRGQPVDRVELFKETHAQSGTIKILEVQSQLLSENEICETVLDRHNWATQKVLVRNTCSSPARVVLAVLRLHFQKLGSSKTLKR</sequence>
<evidence type="ECO:0000259" key="1">
    <source>
        <dbReference type="Pfam" id="PF13960"/>
    </source>
</evidence>
<accession>A0A5A7UTE9</accession>
<evidence type="ECO:0000313" key="4">
    <source>
        <dbReference type="Proteomes" id="UP000321393"/>
    </source>
</evidence>
<protein>
    <recommendedName>
        <fullName evidence="1">DUF4218 domain-containing protein</fullName>
    </recommendedName>
</protein>